<dbReference type="AlphaFoldDB" id="A0A7H0GW51"/>
<dbReference type="KEGG" id="hqi:H9L05_01685"/>
<dbReference type="Proteomes" id="UP000516093">
    <property type="component" value="Chromosome"/>
</dbReference>
<dbReference type="InterPro" id="IPR030373">
    <property type="entry name" value="PABS_CS"/>
</dbReference>
<dbReference type="GO" id="GO:0032259">
    <property type="term" value="P:methylation"/>
    <property type="evidence" value="ECO:0007669"/>
    <property type="project" value="UniProtKB-KW"/>
</dbReference>
<keyword evidence="3" id="KW-1185">Reference proteome</keyword>
<keyword evidence="1" id="KW-0812">Transmembrane</keyword>
<proteinExistence type="predicted"/>
<keyword evidence="2" id="KW-0489">Methyltransferase</keyword>
<organism evidence="2 3">
    <name type="scientific">Hymenobacter qilianensis</name>
    <dbReference type="NCBI Taxonomy" id="1385715"/>
    <lineage>
        <taxon>Bacteria</taxon>
        <taxon>Pseudomonadati</taxon>
        <taxon>Bacteroidota</taxon>
        <taxon>Cytophagia</taxon>
        <taxon>Cytophagales</taxon>
        <taxon>Hymenobacteraceae</taxon>
        <taxon>Hymenobacter</taxon>
    </lineage>
</organism>
<protein>
    <submittedName>
        <fullName evidence="2">Class I SAM-dependent methyltransferase</fullName>
    </submittedName>
</protein>
<name>A0A7H0GW51_9BACT</name>
<feature type="transmembrane region" description="Helical" evidence="1">
    <location>
        <begin position="75"/>
        <end position="98"/>
    </location>
</feature>
<dbReference type="EMBL" id="CP060784">
    <property type="protein sequence ID" value="QNP52517.1"/>
    <property type="molecule type" value="Genomic_DNA"/>
</dbReference>
<evidence type="ECO:0000256" key="1">
    <source>
        <dbReference type="SAM" id="Phobius"/>
    </source>
</evidence>
<gene>
    <name evidence="2" type="ORF">H9L05_01685</name>
</gene>
<accession>A0A7H0GW51</accession>
<keyword evidence="2" id="KW-0808">Transferase</keyword>
<dbReference type="InterPro" id="IPR029063">
    <property type="entry name" value="SAM-dependent_MTases_sf"/>
</dbReference>
<dbReference type="PROSITE" id="PS01330">
    <property type="entry name" value="PABS_1"/>
    <property type="match status" value="1"/>
</dbReference>
<evidence type="ECO:0000313" key="3">
    <source>
        <dbReference type="Proteomes" id="UP000516093"/>
    </source>
</evidence>
<reference evidence="2 3" key="1">
    <citation type="submission" date="2020-08" db="EMBL/GenBank/DDBJ databases">
        <title>Genome sequence of Hymenobacter qilianensis JCM 19763T.</title>
        <authorList>
            <person name="Hyun D.-W."/>
            <person name="Bae J.-W."/>
        </authorList>
    </citation>
    <scope>NUCLEOTIDE SEQUENCE [LARGE SCALE GENOMIC DNA]</scope>
    <source>
        <strain evidence="2 3">JCM 19763</strain>
    </source>
</reference>
<keyword evidence="1" id="KW-0472">Membrane</keyword>
<evidence type="ECO:0000313" key="2">
    <source>
        <dbReference type="EMBL" id="QNP52517.1"/>
    </source>
</evidence>
<dbReference type="RefSeq" id="WP_187732771.1">
    <property type="nucleotide sequence ID" value="NZ_CP060784.1"/>
</dbReference>
<sequence length="169" mass="18448">MFTQSRKAHPEHQPQLMAVLVGCNLSRLLSTTTPFTSNTVPIERNSASFDFVAAFYDPLARLVFGSALQRAQQAALAYLLPSAPSVLIVGGGTGWVLLETLRLRPAARILYLEASAAMLRKSQALLQRHAPAHVAQVEFRLGTEADLPPALSLTRLSPFFCSIYLLCLI</sequence>
<dbReference type="PROSITE" id="PS51257">
    <property type="entry name" value="PROKAR_LIPOPROTEIN"/>
    <property type="match status" value="1"/>
</dbReference>
<dbReference type="GO" id="GO:0008168">
    <property type="term" value="F:methyltransferase activity"/>
    <property type="evidence" value="ECO:0007669"/>
    <property type="project" value="UniProtKB-KW"/>
</dbReference>
<dbReference type="SUPFAM" id="SSF53335">
    <property type="entry name" value="S-adenosyl-L-methionine-dependent methyltransferases"/>
    <property type="match status" value="1"/>
</dbReference>
<keyword evidence="1" id="KW-1133">Transmembrane helix</keyword>
<dbReference type="Gene3D" id="3.40.50.150">
    <property type="entry name" value="Vaccinia Virus protein VP39"/>
    <property type="match status" value="1"/>
</dbReference>